<evidence type="ECO:0000313" key="6">
    <source>
        <dbReference type="Proteomes" id="UP000596739"/>
    </source>
</evidence>
<evidence type="ECO:0000256" key="3">
    <source>
        <dbReference type="SAM" id="SignalP"/>
    </source>
</evidence>
<dbReference type="Pfam" id="PF13458">
    <property type="entry name" value="Peripla_BP_6"/>
    <property type="match status" value="1"/>
</dbReference>
<gene>
    <name evidence="5" type="ORF">JHL18_18595</name>
</gene>
<comment type="similarity">
    <text evidence="1">Belongs to the leucine-binding protein family.</text>
</comment>
<protein>
    <submittedName>
        <fullName evidence="5">ABC transporter substrate-binding protein</fullName>
    </submittedName>
</protein>
<sequence>MKRKLAIIISAVLAVGTVLSSCQVEKVSDSKSSGGGSDTIKIGVFEPLTGANAGGGELEVEGIKLANKLYPEVNGKKIELVIVDNKSDKVEASNAASRLVEKEKVTAIIGSWGSSLSMAAGDIVKKAKIPTVATSATNPLVTKGNDYYFRVCFIDPFQGTVMANYAYSKLNAKKVAIVQEVSNDYAVGLAKYFTDSFTKLTGDSKAIVSVSNYNTGDQDFSAQLTNIKSQNPDVIFAPGNFTESALLIKQARDLGIKAPIVGGDTWETPDFLKIGGSAVNGAVFSTFFATEKPITKESEKFLTEYKKEYNGKEPAAVSALAYDAYLLLVDGLKRTGSEDSVKLRDELVKTKDFQGAAGVVNFDEDRNAVKSAVIKQVKDGKFTYLDLIEPTK</sequence>
<dbReference type="CDD" id="cd06347">
    <property type="entry name" value="PBP1_ABC_LivK_ligand_binding-like"/>
    <property type="match status" value="1"/>
</dbReference>
<comment type="caution">
    <text evidence="5">The sequence shown here is derived from an EMBL/GenBank/DDBJ whole genome shotgun (WGS) entry which is preliminary data.</text>
</comment>
<dbReference type="PANTHER" id="PTHR30483">
    <property type="entry name" value="LEUCINE-SPECIFIC-BINDING PROTEIN"/>
    <property type="match status" value="1"/>
</dbReference>
<dbReference type="InterPro" id="IPR051010">
    <property type="entry name" value="BCAA_transport"/>
</dbReference>
<evidence type="ECO:0000259" key="4">
    <source>
        <dbReference type="Pfam" id="PF13458"/>
    </source>
</evidence>
<reference evidence="6" key="1">
    <citation type="submission" date="2021-01" db="EMBL/GenBank/DDBJ databases">
        <title>Genome public.</title>
        <authorList>
            <person name="Liu C."/>
            <person name="Sun Q."/>
        </authorList>
    </citation>
    <scope>NUCLEOTIDE SEQUENCE [LARGE SCALE GENOMIC DNA]</scope>
    <source>
        <strain evidence="6">YIM B02505</strain>
    </source>
</reference>
<evidence type="ECO:0000256" key="1">
    <source>
        <dbReference type="ARBA" id="ARBA00010062"/>
    </source>
</evidence>
<keyword evidence="6" id="KW-1185">Reference proteome</keyword>
<name>A0ABS1ETC5_9CLOT</name>
<dbReference type="RefSeq" id="WP_200272027.1">
    <property type="nucleotide sequence ID" value="NZ_JAENHN010000050.1"/>
</dbReference>
<feature type="domain" description="Leucine-binding protein" evidence="4">
    <location>
        <begin position="39"/>
        <end position="380"/>
    </location>
</feature>
<dbReference type="EMBL" id="JAENHN010000050">
    <property type="protein sequence ID" value="MBK1812632.1"/>
    <property type="molecule type" value="Genomic_DNA"/>
</dbReference>
<keyword evidence="2 3" id="KW-0732">Signal</keyword>
<dbReference type="SUPFAM" id="SSF53822">
    <property type="entry name" value="Periplasmic binding protein-like I"/>
    <property type="match status" value="1"/>
</dbReference>
<feature type="signal peptide" evidence="3">
    <location>
        <begin position="1"/>
        <end position="20"/>
    </location>
</feature>
<evidence type="ECO:0000256" key="2">
    <source>
        <dbReference type="ARBA" id="ARBA00022729"/>
    </source>
</evidence>
<organism evidence="5 6">
    <name type="scientific">Clostridium yunnanense</name>
    <dbReference type="NCBI Taxonomy" id="2800325"/>
    <lineage>
        <taxon>Bacteria</taxon>
        <taxon>Bacillati</taxon>
        <taxon>Bacillota</taxon>
        <taxon>Clostridia</taxon>
        <taxon>Eubacteriales</taxon>
        <taxon>Clostridiaceae</taxon>
        <taxon>Clostridium</taxon>
    </lineage>
</organism>
<dbReference type="Proteomes" id="UP000596739">
    <property type="component" value="Unassembled WGS sequence"/>
</dbReference>
<dbReference type="PROSITE" id="PS51257">
    <property type="entry name" value="PROKAR_LIPOPROTEIN"/>
    <property type="match status" value="1"/>
</dbReference>
<proteinExistence type="inferred from homology"/>
<dbReference type="InterPro" id="IPR028082">
    <property type="entry name" value="Peripla_BP_I"/>
</dbReference>
<accession>A0ABS1ETC5</accession>
<dbReference type="PANTHER" id="PTHR30483:SF6">
    <property type="entry name" value="PERIPLASMIC BINDING PROTEIN OF ABC TRANSPORTER FOR NATURAL AMINO ACIDS"/>
    <property type="match status" value="1"/>
</dbReference>
<evidence type="ECO:0000313" key="5">
    <source>
        <dbReference type="EMBL" id="MBK1812632.1"/>
    </source>
</evidence>
<dbReference type="Gene3D" id="3.40.50.2300">
    <property type="match status" value="2"/>
</dbReference>
<feature type="chain" id="PRO_5045637443" evidence="3">
    <location>
        <begin position="21"/>
        <end position="392"/>
    </location>
</feature>
<dbReference type="InterPro" id="IPR028081">
    <property type="entry name" value="Leu-bd"/>
</dbReference>